<proteinExistence type="predicted"/>
<dbReference type="EMBL" id="CM045767">
    <property type="protein sequence ID" value="KAI7996541.1"/>
    <property type="molecule type" value="Genomic_DNA"/>
</dbReference>
<protein>
    <submittedName>
        <fullName evidence="1">UPF0481 protein</fullName>
    </submittedName>
</protein>
<organism evidence="1 2">
    <name type="scientific">Camellia lanceoleosa</name>
    <dbReference type="NCBI Taxonomy" id="1840588"/>
    <lineage>
        <taxon>Eukaryota</taxon>
        <taxon>Viridiplantae</taxon>
        <taxon>Streptophyta</taxon>
        <taxon>Embryophyta</taxon>
        <taxon>Tracheophyta</taxon>
        <taxon>Spermatophyta</taxon>
        <taxon>Magnoliopsida</taxon>
        <taxon>eudicotyledons</taxon>
        <taxon>Gunneridae</taxon>
        <taxon>Pentapetalae</taxon>
        <taxon>asterids</taxon>
        <taxon>Ericales</taxon>
        <taxon>Theaceae</taxon>
        <taxon>Camellia</taxon>
    </lineage>
</organism>
<keyword evidence="2" id="KW-1185">Reference proteome</keyword>
<evidence type="ECO:0000313" key="1">
    <source>
        <dbReference type="EMBL" id="KAI7996541.1"/>
    </source>
</evidence>
<sequence>MKMKNHNKAFVDRDLFLLENQLPFKVLQALMTMNSEFVGKKGSKSIDEFIQNRRPSPPPPHNSFWECVENLITNITSTHKDEPTKSNSQLDEPIHLLELKHKQLIEPKAFNTPGTENRGGGNTNEETHRRPSQELIVYRQYSPMKKCIVNLLKKFSSKRERNNWYSYHSVQELKTAGINFRPNKKARCFTIVRYEPLFIRGISRLPPITIDDSTQSLLLNLVAHEKCIDSPNDFRVTSYIWFMDTLIDHANDVKELRKNGILLNYLGSDEEVAGLFNEIAKNLVANPDAYEDVKDQIEKNYKNKARLLITEWLHTHFDTPWTILAFLGAILAIVLSFIQTYIAINPITNSTNSGK</sequence>
<dbReference type="Proteomes" id="UP001060215">
    <property type="component" value="Chromosome 10"/>
</dbReference>
<name>A0ACC0G916_9ERIC</name>
<evidence type="ECO:0000313" key="2">
    <source>
        <dbReference type="Proteomes" id="UP001060215"/>
    </source>
</evidence>
<gene>
    <name evidence="1" type="ORF">LOK49_LG10G02759</name>
</gene>
<reference evidence="1 2" key="1">
    <citation type="journal article" date="2022" name="Plant J.">
        <title>Chromosome-level genome of Camellia lanceoleosa provides a valuable resource for understanding genome evolution and self-incompatibility.</title>
        <authorList>
            <person name="Gong W."/>
            <person name="Xiao S."/>
            <person name="Wang L."/>
            <person name="Liao Z."/>
            <person name="Chang Y."/>
            <person name="Mo W."/>
            <person name="Hu G."/>
            <person name="Li W."/>
            <person name="Zhao G."/>
            <person name="Zhu H."/>
            <person name="Hu X."/>
            <person name="Ji K."/>
            <person name="Xiang X."/>
            <person name="Song Q."/>
            <person name="Yuan D."/>
            <person name="Jin S."/>
            <person name="Zhang L."/>
        </authorList>
    </citation>
    <scope>NUCLEOTIDE SEQUENCE [LARGE SCALE GENOMIC DNA]</scope>
    <source>
        <strain evidence="1">SQ_2022a</strain>
    </source>
</reference>
<comment type="caution">
    <text evidence="1">The sequence shown here is derived from an EMBL/GenBank/DDBJ whole genome shotgun (WGS) entry which is preliminary data.</text>
</comment>
<accession>A0ACC0G916</accession>